<dbReference type="EC" id="3.6.1.55" evidence="12"/>
<evidence type="ECO:0000259" key="18">
    <source>
        <dbReference type="PROSITE" id="PS51462"/>
    </source>
</evidence>
<evidence type="ECO:0000256" key="8">
    <source>
        <dbReference type="ARBA" id="ARBA00022842"/>
    </source>
</evidence>
<dbReference type="EMBL" id="CP081295">
    <property type="protein sequence ID" value="QZD91243.1"/>
    <property type="molecule type" value="Genomic_DNA"/>
</dbReference>
<evidence type="ECO:0000256" key="14">
    <source>
        <dbReference type="ARBA" id="ARBA00041592"/>
    </source>
</evidence>
<dbReference type="SUPFAM" id="SSF55811">
    <property type="entry name" value="Nudix"/>
    <property type="match status" value="1"/>
</dbReference>
<comment type="catalytic activity">
    <reaction evidence="10">
        <text>8-oxo-dGTP + H2O = 8-oxo-dGMP + diphosphate + H(+)</text>
        <dbReference type="Rhea" id="RHEA:31575"/>
        <dbReference type="ChEBI" id="CHEBI:15377"/>
        <dbReference type="ChEBI" id="CHEBI:15378"/>
        <dbReference type="ChEBI" id="CHEBI:33019"/>
        <dbReference type="ChEBI" id="CHEBI:63224"/>
        <dbReference type="ChEBI" id="CHEBI:77896"/>
        <dbReference type="EC" id="3.6.1.55"/>
    </reaction>
</comment>
<evidence type="ECO:0000256" key="15">
    <source>
        <dbReference type="ARBA" id="ARBA00041979"/>
    </source>
</evidence>
<evidence type="ECO:0000313" key="20">
    <source>
        <dbReference type="Proteomes" id="UP000824281"/>
    </source>
</evidence>
<evidence type="ECO:0000256" key="16">
    <source>
        <dbReference type="ARBA" id="ARBA00042798"/>
    </source>
</evidence>
<evidence type="ECO:0000256" key="2">
    <source>
        <dbReference type="ARBA" id="ARBA00005582"/>
    </source>
</evidence>
<dbReference type="InterPro" id="IPR000086">
    <property type="entry name" value="NUDIX_hydrolase_dom"/>
</dbReference>
<evidence type="ECO:0000256" key="3">
    <source>
        <dbReference type="ARBA" id="ARBA00022457"/>
    </source>
</evidence>
<comment type="catalytic activity">
    <reaction evidence="11">
        <text>8-oxo-GTP + H2O = 8-oxo-GMP + diphosphate + H(+)</text>
        <dbReference type="Rhea" id="RHEA:67616"/>
        <dbReference type="ChEBI" id="CHEBI:15377"/>
        <dbReference type="ChEBI" id="CHEBI:15378"/>
        <dbReference type="ChEBI" id="CHEBI:33019"/>
        <dbReference type="ChEBI" id="CHEBI:143553"/>
        <dbReference type="ChEBI" id="CHEBI:145694"/>
    </reaction>
</comment>
<comment type="similarity">
    <text evidence="2 17">Belongs to the Nudix hydrolase family.</text>
</comment>
<sequence length="133" mass="14694">MPVVAVALYKEDGRWLMHRRPAGKQHGGLWEFPGGKVESDESPANALVREIREELGIAIDASDLKPAGFAQEGEGERPRPIVIMLYTCTVWEGEPQALEGGAIDWFTPDDVLALDKPPLDRALSSTLFQKRPD</sequence>
<dbReference type="Proteomes" id="UP000824281">
    <property type="component" value="Chromosome"/>
</dbReference>
<keyword evidence="4" id="KW-0235">DNA replication</keyword>
<evidence type="ECO:0000256" key="5">
    <source>
        <dbReference type="ARBA" id="ARBA00022723"/>
    </source>
</evidence>
<dbReference type="PRINTS" id="PR00502">
    <property type="entry name" value="NUDIXFAMILY"/>
</dbReference>
<protein>
    <recommendedName>
        <fullName evidence="13">8-oxo-dGTP diphosphatase</fullName>
        <ecNumber evidence="12">3.6.1.55</ecNumber>
    </recommendedName>
    <alternativeName>
        <fullName evidence="16">7,8-dihydro-8-oxoguanine-triphosphatase</fullName>
    </alternativeName>
    <alternativeName>
        <fullName evidence="15">Mutator protein MutT</fullName>
    </alternativeName>
    <alternativeName>
        <fullName evidence="14">dGTP pyrophosphohydrolase</fullName>
    </alternativeName>
</protein>
<name>A0ABX8ZUB9_9SPHN</name>
<evidence type="ECO:0000256" key="1">
    <source>
        <dbReference type="ARBA" id="ARBA00001946"/>
    </source>
</evidence>
<dbReference type="InterPro" id="IPR020084">
    <property type="entry name" value="NUDIX_hydrolase_CS"/>
</dbReference>
<feature type="domain" description="Nudix hydrolase" evidence="18">
    <location>
        <begin position="1"/>
        <end position="129"/>
    </location>
</feature>
<evidence type="ECO:0000256" key="13">
    <source>
        <dbReference type="ARBA" id="ARBA00040794"/>
    </source>
</evidence>
<dbReference type="CDD" id="cd03425">
    <property type="entry name" value="NUDIX_MutT_NudA_like"/>
    <property type="match status" value="1"/>
</dbReference>
<evidence type="ECO:0000256" key="9">
    <source>
        <dbReference type="ARBA" id="ARBA00023204"/>
    </source>
</evidence>
<keyword evidence="8" id="KW-0460">Magnesium</keyword>
<evidence type="ECO:0000256" key="12">
    <source>
        <dbReference type="ARBA" id="ARBA00038905"/>
    </source>
</evidence>
<evidence type="ECO:0000256" key="10">
    <source>
        <dbReference type="ARBA" id="ARBA00035861"/>
    </source>
</evidence>
<keyword evidence="6" id="KW-0227">DNA damage</keyword>
<keyword evidence="5" id="KW-0479">Metal-binding</keyword>
<evidence type="ECO:0000256" key="11">
    <source>
        <dbReference type="ARBA" id="ARBA00036904"/>
    </source>
</evidence>
<dbReference type="Pfam" id="PF00293">
    <property type="entry name" value="NUDIX"/>
    <property type="match status" value="1"/>
</dbReference>
<keyword evidence="9" id="KW-0234">DNA repair</keyword>
<evidence type="ECO:0000256" key="4">
    <source>
        <dbReference type="ARBA" id="ARBA00022705"/>
    </source>
</evidence>
<evidence type="ECO:0000256" key="7">
    <source>
        <dbReference type="ARBA" id="ARBA00022801"/>
    </source>
</evidence>
<dbReference type="InterPro" id="IPR047127">
    <property type="entry name" value="MutT-like"/>
</dbReference>
<dbReference type="Gene3D" id="3.90.79.10">
    <property type="entry name" value="Nucleoside Triphosphate Pyrophosphohydrolase"/>
    <property type="match status" value="1"/>
</dbReference>
<evidence type="ECO:0000256" key="17">
    <source>
        <dbReference type="RuleBase" id="RU003476"/>
    </source>
</evidence>
<dbReference type="PROSITE" id="PS51462">
    <property type="entry name" value="NUDIX"/>
    <property type="match status" value="1"/>
</dbReference>
<keyword evidence="7 17" id="KW-0378">Hydrolase</keyword>
<gene>
    <name evidence="19" type="ORF">K3148_11015</name>
</gene>
<dbReference type="InterPro" id="IPR015797">
    <property type="entry name" value="NUDIX_hydrolase-like_dom_sf"/>
</dbReference>
<dbReference type="PROSITE" id="PS00893">
    <property type="entry name" value="NUDIX_BOX"/>
    <property type="match status" value="1"/>
</dbReference>
<keyword evidence="3" id="KW-0515">Mutator protein</keyword>
<dbReference type="PANTHER" id="PTHR47707:SF1">
    <property type="entry name" value="NUDIX HYDROLASE FAMILY PROTEIN"/>
    <property type="match status" value="1"/>
</dbReference>
<comment type="cofactor">
    <cofactor evidence="1">
        <name>Mg(2+)</name>
        <dbReference type="ChEBI" id="CHEBI:18420"/>
    </cofactor>
</comment>
<proteinExistence type="inferred from homology"/>
<accession>A0ABX8ZUB9</accession>
<evidence type="ECO:0000313" key="19">
    <source>
        <dbReference type="EMBL" id="QZD91243.1"/>
    </source>
</evidence>
<dbReference type="PANTHER" id="PTHR47707">
    <property type="entry name" value="8-OXO-DGTP DIPHOSPHATASE"/>
    <property type="match status" value="1"/>
</dbReference>
<organism evidence="19 20">
    <name type="scientific">Qipengyuania aurantiaca</name>
    <dbReference type="NCBI Taxonomy" id="2867233"/>
    <lineage>
        <taxon>Bacteria</taxon>
        <taxon>Pseudomonadati</taxon>
        <taxon>Pseudomonadota</taxon>
        <taxon>Alphaproteobacteria</taxon>
        <taxon>Sphingomonadales</taxon>
        <taxon>Erythrobacteraceae</taxon>
        <taxon>Qipengyuania</taxon>
    </lineage>
</organism>
<evidence type="ECO:0000256" key="6">
    <source>
        <dbReference type="ARBA" id="ARBA00022763"/>
    </source>
</evidence>
<dbReference type="InterPro" id="IPR020476">
    <property type="entry name" value="Nudix_hydrolase"/>
</dbReference>
<keyword evidence="20" id="KW-1185">Reference proteome</keyword>
<reference evidence="19 20" key="1">
    <citation type="submission" date="2021-08" db="EMBL/GenBank/DDBJ databases">
        <title>Comparative Genomics Analysis of the Genus Qipengyuania Reveals Extensive Genetic Diversity and Metabolic Versatility, Including the Description of Fifteen Novel Species.</title>
        <authorList>
            <person name="Liu Y."/>
        </authorList>
    </citation>
    <scope>NUCLEOTIDE SEQUENCE [LARGE SCALE GENOMIC DNA]</scope>
    <source>
        <strain evidence="19 20">1NDH13</strain>
    </source>
</reference>